<dbReference type="InterPro" id="IPR041694">
    <property type="entry name" value="ADH_N_2"/>
</dbReference>
<sequence>MLASVQSRGLAEGCSGVNDNERIIFLKRPGENSPPTASCFQHEPCHLPTRDDLETGQCIVRTLYLSADPAQRCRMNKVTGVDYLAPYEEGGLVDGLEGIGIVEVATIECTLQRGDIVTACAHLWPWTRVFIADGNDLVKVELPRGLSPKIILSGVGISGMTALLGIRKKAKIRKDRKETIVVSAAGGSCGSLAGQIARLEGCSRVIGICGSEEKCRWITKTLGFDAAINYKNESVGDRLADLAPSGVDIYFDNVGGFVSDAVIQRMNADGRVVLCGQIAVYNTDLPYPPPLNPVVAEIITHRNISRERFLLLAHKDEMDAAVAQLSQWITEEKLKVNETVYMGLASAPQAFVDMMAGKNIGKMVIKVSEEPAN</sequence>
<evidence type="ECO:0000256" key="3">
    <source>
        <dbReference type="ARBA" id="ARBA00023002"/>
    </source>
</evidence>
<comment type="caution">
    <text evidence="9">The sequence shown here is derived from an EMBL/GenBank/DDBJ whole genome shotgun (WGS) entry which is preliminary data.</text>
</comment>
<dbReference type="InterPro" id="IPR036291">
    <property type="entry name" value="NAD(P)-bd_dom_sf"/>
</dbReference>
<dbReference type="InterPro" id="IPR045010">
    <property type="entry name" value="MDR_fam"/>
</dbReference>
<comment type="similarity">
    <text evidence="1">Belongs to the NADP-dependent oxidoreductase L4BD family.</text>
</comment>
<feature type="non-terminal residue" evidence="9">
    <location>
        <position position="373"/>
    </location>
</feature>
<evidence type="ECO:0000256" key="7">
    <source>
        <dbReference type="ARBA" id="ARBA00049070"/>
    </source>
</evidence>
<dbReference type="Pfam" id="PF16884">
    <property type="entry name" value="ADH_N_2"/>
    <property type="match status" value="1"/>
</dbReference>
<dbReference type="Proteomes" id="UP001177023">
    <property type="component" value="Unassembled WGS sequence"/>
</dbReference>
<comment type="catalytic activity">
    <reaction evidence="6">
        <text>13,14-dihydro-15-oxo-PGF2alpha + NADP(+) = 15-oxoprostaglandin F2alpha + NADPH + H(+)</text>
        <dbReference type="Rhea" id="RHEA:50588"/>
        <dbReference type="ChEBI" id="CHEBI:15378"/>
        <dbReference type="ChEBI" id="CHEBI:57783"/>
        <dbReference type="ChEBI" id="CHEBI:58349"/>
        <dbReference type="ChEBI" id="CHEBI:133374"/>
        <dbReference type="ChEBI" id="CHEBI:133409"/>
    </reaction>
    <physiologicalReaction direction="right-to-left" evidence="6">
        <dbReference type="Rhea" id="RHEA:50590"/>
    </physiologicalReaction>
</comment>
<proteinExistence type="inferred from homology"/>
<comment type="catalytic activity">
    <reaction evidence="7">
        <text>13,14-dihydro-15-oxo-prostaglandin E1 + NADP(+) = 15-oxoprostaglandin E1 + NADPH + H(+)</text>
        <dbReference type="Rhea" id="RHEA:50584"/>
        <dbReference type="ChEBI" id="CHEBI:15378"/>
        <dbReference type="ChEBI" id="CHEBI:57401"/>
        <dbReference type="ChEBI" id="CHEBI:57783"/>
        <dbReference type="ChEBI" id="CHEBI:58349"/>
        <dbReference type="ChEBI" id="CHEBI:133408"/>
    </reaction>
    <physiologicalReaction direction="right-to-left" evidence="7">
        <dbReference type="Rhea" id="RHEA:50586"/>
    </physiologicalReaction>
</comment>
<evidence type="ECO:0000313" key="9">
    <source>
        <dbReference type="EMBL" id="CAJ0567217.1"/>
    </source>
</evidence>
<gene>
    <name evidence="9" type="ORF">MSPICULIGERA_LOCUS5777</name>
</gene>
<accession>A0AA36FW85</accession>
<dbReference type="EMBL" id="CATQJA010001429">
    <property type="protein sequence ID" value="CAJ0567217.1"/>
    <property type="molecule type" value="Genomic_DNA"/>
</dbReference>
<dbReference type="SUPFAM" id="SSF51735">
    <property type="entry name" value="NAD(P)-binding Rossmann-fold domains"/>
    <property type="match status" value="1"/>
</dbReference>
<dbReference type="Pfam" id="PF00107">
    <property type="entry name" value="ADH_zinc_N"/>
    <property type="match status" value="1"/>
</dbReference>
<dbReference type="PANTHER" id="PTHR43205">
    <property type="entry name" value="PROSTAGLANDIN REDUCTASE"/>
    <property type="match status" value="1"/>
</dbReference>
<evidence type="ECO:0000256" key="4">
    <source>
        <dbReference type="ARBA" id="ARBA00033119"/>
    </source>
</evidence>
<evidence type="ECO:0000256" key="6">
    <source>
        <dbReference type="ARBA" id="ARBA00048290"/>
    </source>
</evidence>
<evidence type="ECO:0000313" key="10">
    <source>
        <dbReference type="Proteomes" id="UP001177023"/>
    </source>
</evidence>
<comment type="catalytic activity">
    <reaction evidence="5">
        <text>13,14-dihydro-15-oxo-prostaglandin F1alpha + NADP(+) = 15-oxoprostaglandin F1alpha + NADPH + H(+)</text>
        <dbReference type="Rhea" id="RHEA:50592"/>
        <dbReference type="ChEBI" id="CHEBI:15378"/>
        <dbReference type="ChEBI" id="CHEBI:57783"/>
        <dbReference type="ChEBI" id="CHEBI:58349"/>
        <dbReference type="ChEBI" id="CHEBI:79072"/>
        <dbReference type="ChEBI" id="CHEBI:133411"/>
    </reaction>
    <physiologicalReaction direction="right-to-left" evidence="5">
        <dbReference type="Rhea" id="RHEA:50594"/>
    </physiologicalReaction>
</comment>
<keyword evidence="10" id="KW-1185">Reference proteome</keyword>
<dbReference type="FunFam" id="3.40.50.720:FF:000121">
    <property type="entry name" value="Prostaglandin reductase 2"/>
    <property type="match status" value="1"/>
</dbReference>
<dbReference type="PANTHER" id="PTHR43205:SF5">
    <property type="entry name" value="PROSTAGLANDIN REDUCTASE 2"/>
    <property type="match status" value="1"/>
</dbReference>
<dbReference type="GO" id="GO:0006693">
    <property type="term" value="P:prostaglandin metabolic process"/>
    <property type="evidence" value="ECO:0007669"/>
    <property type="project" value="TreeGrafter"/>
</dbReference>
<dbReference type="Gene3D" id="3.40.50.720">
    <property type="entry name" value="NAD(P)-binding Rossmann-like Domain"/>
    <property type="match status" value="1"/>
</dbReference>
<keyword evidence="3" id="KW-0560">Oxidoreductase</keyword>
<dbReference type="InterPro" id="IPR013149">
    <property type="entry name" value="ADH-like_C"/>
</dbReference>
<dbReference type="InterPro" id="IPR011032">
    <property type="entry name" value="GroES-like_sf"/>
</dbReference>
<dbReference type="AlphaFoldDB" id="A0AA36FW85"/>
<name>A0AA36FW85_9BILA</name>
<evidence type="ECO:0000256" key="2">
    <source>
        <dbReference type="ARBA" id="ARBA00011981"/>
    </source>
</evidence>
<protein>
    <recommendedName>
        <fullName evidence="4">15-oxoprostaglandin 13-reductase</fullName>
        <ecNumber evidence="2">1.3.1.48</ecNumber>
    </recommendedName>
    <alternativeName>
        <fullName evidence="4">15-oxoprostaglandin 13-reductase</fullName>
    </alternativeName>
</protein>
<evidence type="ECO:0000259" key="8">
    <source>
        <dbReference type="SMART" id="SM00829"/>
    </source>
</evidence>
<dbReference type="SUPFAM" id="SSF50129">
    <property type="entry name" value="GroES-like"/>
    <property type="match status" value="2"/>
</dbReference>
<dbReference type="Gene3D" id="3.90.180.10">
    <property type="entry name" value="Medium-chain alcohol dehydrogenases, catalytic domain"/>
    <property type="match status" value="1"/>
</dbReference>
<evidence type="ECO:0000256" key="5">
    <source>
        <dbReference type="ARBA" id="ARBA00047878"/>
    </source>
</evidence>
<dbReference type="EC" id="1.3.1.48" evidence="2"/>
<feature type="domain" description="Enoyl reductase (ER)" evidence="8">
    <location>
        <begin position="51"/>
        <end position="365"/>
    </location>
</feature>
<dbReference type="SMART" id="SM00829">
    <property type="entry name" value="PKS_ER"/>
    <property type="match status" value="1"/>
</dbReference>
<organism evidence="9 10">
    <name type="scientific">Mesorhabditis spiculigera</name>
    <dbReference type="NCBI Taxonomy" id="96644"/>
    <lineage>
        <taxon>Eukaryota</taxon>
        <taxon>Metazoa</taxon>
        <taxon>Ecdysozoa</taxon>
        <taxon>Nematoda</taxon>
        <taxon>Chromadorea</taxon>
        <taxon>Rhabditida</taxon>
        <taxon>Rhabditina</taxon>
        <taxon>Rhabditomorpha</taxon>
        <taxon>Rhabditoidea</taxon>
        <taxon>Rhabditidae</taxon>
        <taxon>Mesorhabditinae</taxon>
        <taxon>Mesorhabditis</taxon>
    </lineage>
</organism>
<reference evidence="9" key="1">
    <citation type="submission" date="2023-06" db="EMBL/GenBank/DDBJ databases">
        <authorList>
            <person name="Delattre M."/>
        </authorList>
    </citation>
    <scope>NUCLEOTIDE SEQUENCE</scope>
    <source>
        <strain evidence="9">AF72</strain>
    </source>
</reference>
<dbReference type="GO" id="GO:0047522">
    <property type="term" value="F:15-oxoprostaglandin 13-reductase [NAD(P)+] activity"/>
    <property type="evidence" value="ECO:0007669"/>
    <property type="project" value="UniProtKB-EC"/>
</dbReference>
<dbReference type="InterPro" id="IPR020843">
    <property type="entry name" value="ER"/>
</dbReference>
<evidence type="ECO:0000256" key="1">
    <source>
        <dbReference type="ARBA" id="ARBA00010460"/>
    </source>
</evidence>